<evidence type="ECO:0000313" key="12">
    <source>
        <dbReference type="Proteomes" id="UP000640335"/>
    </source>
</evidence>
<comment type="cofactor">
    <cofactor evidence="2">
        <name>Mn(2+)</name>
        <dbReference type="ChEBI" id="CHEBI:29035"/>
    </cofactor>
</comment>
<evidence type="ECO:0000256" key="2">
    <source>
        <dbReference type="ARBA" id="ARBA00001936"/>
    </source>
</evidence>
<proteinExistence type="inferred from homology"/>
<sequence length="217" mass="24804">MKKLLCPSMMCADYRYLEKEIESLENAGIDIFHLDVMDGNYVPNFGMGLQDIKYICEKSIKPVDVHLMIEEPNRYIDMFVNLGVDIIYVHPEADSHIVRTLQKIKSKRIKAGIAINPGTAFYTIEPLLYLSDYVLIMTVNPGFSGQEYIDFVDEKIEKLLNVKDKYNYKIIIDGACSHSRIKILSEKGVDGFVLGTAALFGKNKDYDKIINSLRKYN</sequence>
<keyword evidence="12" id="KW-1185">Reference proteome</keyword>
<keyword evidence="9 11" id="KW-0413">Isomerase</keyword>
<dbReference type="PANTHER" id="PTHR11749">
    <property type="entry name" value="RIBULOSE-5-PHOSPHATE-3-EPIMERASE"/>
    <property type="match status" value="1"/>
</dbReference>
<comment type="cofactor">
    <cofactor evidence="5">
        <name>Fe(2+)</name>
        <dbReference type="ChEBI" id="CHEBI:29033"/>
    </cofactor>
</comment>
<comment type="catalytic activity">
    <reaction evidence="1">
        <text>D-ribulose 5-phosphate = D-xylulose 5-phosphate</text>
        <dbReference type="Rhea" id="RHEA:13677"/>
        <dbReference type="ChEBI" id="CHEBI:57737"/>
        <dbReference type="ChEBI" id="CHEBI:58121"/>
        <dbReference type="EC" id="5.1.3.1"/>
    </reaction>
</comment>
<evidence type="ECO:0000256" key="1">
    <source>
        <dbReference type="ARBA" id="ARBA00001782"/>
    </source>
</evidence>
<dbReference type="Pfam" id="PF00834">
    <property type="entry name" value="Ribul_P_3_epim"/>
    <property type="match status" value="1"/>
</dbReference>
<dbReference type="InterPro" id="IPR013785">
    <property type="entry name" value="Aldolase_TIM"/>
</dbReference>
<dbReference type="Proteomes" id="UP000640335">
    <property type="component" value="Unassembled WGS sequence"/>
</dbReference>
<name>A0ABR8Q3T2_9CLOT</name>
<dbReference type="EMBL" id="JACSQZ010000023">
    <property type="protein sequence ID" value="MBD7915057.1"/>
    <property type="molecule type" value="Genomic_DNA"/>
</dbReference>
<evidence type="ECO:0000313" key="11">
    <source>
        <dbReference type="EMBL" id="MBD7915057.1"/>
    </source>
</evidence>
<evidence type="ECO:0000256" key="10">
    <source>
        <dbReference type="NCBIfam" id="TIGR01163"/>
    </source>
</evidence>
<organism evidence="11 12">
    <name type="scientific">Clostridium gallinarum</name>
    <dbReference type="NCBI Taxonomy" id="2762246"/>
    <lineage>
        <taxon>Bacteria</taxon>
        <taxon>Bacillati</taxon>
        <taxon>Bacillota</taxon>
        <taxon>Clostridia</taxon>
        <taxon>Eubacteriales</taxon>
        <taxon>Clostridiaceae</taxon>
        <taxon>Clostridium</taxon>
    </lineage>
</organism>
<accession>A0ABR8Q3T2</accession>
<gene>
    <name evidence="11" type="primary">rpe</name>
    <name evidence="11" type="ORF">H9660_07830</name>
</gene>
<evidence type="ECO:0000256" key="8">
    <source>
        <dbReference type="ARBA" id="ARBA00022723"/>
    </source>
</evidence>
<dbReference type="GO" id="GO:0004750">
    <property type="term" value="F:D-ribulose-phosphate 3-epimerase activity"/>
    <property type="evidence" value="ECO:0007669"/>
    <property type="project" value="UniProtKB-EC"/>
</dbReference>
<evidence type="ECO:0000256" key="6">
    <source>
        <dbReference type="ARBA" id="ARBA00009541"/>
    </source>
</evidence>
<evidence type="ECO:0000256" key="7">
    <source>
        <dbReference type="ARBA" id="ARBA00013188"/>
    </source>
</evidence>
<keyword evidence="8" id="KW-0479">Metal-binding</keyword>
<dbReference type="NCBIfam" id="NF004076">
    <property type="entry name" value="PRK05581.1-4"/>
    <property type="match status" value="1"/>
</dbReference>
<dbReference type="InterPro" id="IPR026019">
    <property type="entry name" value="Ribul_P_3_epim"/>
</dbReference>
<comment type="similarity">
    <text evidence="6">Belongs to the ribulose-phosphate 3-epimerase family.</text>
</comment>
<dbReference type="Gene3D" id="3.20.20.70">
    <property type="entry name" value="Aldolase class I"/>
    <property type="match status" value="1"/>
</dbReference>
<dbReference type="InterPro" id="IPR011060">
    <property type="entry name" value="RibuloseP-bd_barrel"/>
</dbReference>
<dbReference type="CDD" id="cd00429">
    <property type="entry name" value="RPE"/>
    <property type="match status" value="1"/>
</dbReference>
<reference evidence="11 12" key="1">
    <citation type="submission" date="2020-08" db="EMBL/GenBank/DDBJ databases">
        <title>A Genomic Blueprint of the Chicken Gut Microbiome.</title>
        <authorList>
            <person name="Gilroy R."/>
            <person name="Ravi A."/>
            <person name="Getino M."/>
            <person name="Pursley I."/>
            <person name="Horton D.L."/>
            <person name="Alikhan N.-F."/>
            <person name="Baker D."/>
            <person name="Gharbi K."/>
            <person name="Hall N."/>
            <person name="Watson M."/>
            <person name="Adriaenssens E.M."/>
            <person name="Foster-Nyarko E."/>
            <person name="Jarju S."/>
            <person name="Secka A."/>
            <person name="Antonio M."/>
            <person name="Oren A."/>
            <person name="Chaudhuri R."/>
            <person name="La Ragione R.M."/>
            <person name="Hildebrand F."/>
            <person name="Pallen M.J."/>
        </authorList>
    </citation>
    <scope>NUCLEOTIDE SEQUENCE [LARGE SCALE GENOMIC DNA]</scope>
    <source>
        <strain evidence="11 12">Sa3CUN1</strain>
    </source>
</reference>
<evidence type="ECO:0000256" key="3">
    <source>
        <dbReference type="ARBA" id="ARBA00001941"/>
    </source>
</evidence>
<dbReference type="NCBIfam" id="TIGR01163">
    <property type="entry name" value="rpe"/>
    <property type="match status" value="1"/>
</dbReference>
<dbReference type="EC" id="5.1.3.1" evidence="7 10"/>
<protein>
    <recommendedName>
        <fullName evidence="7 10">Ribulose-phosphate 3-epimerase</fullName>
        <ecNumber evidence="7 10">5.1.3.1</ecNumber>
    </recommendedName>
</protein>
<dbReference type="RefSeq" id="WP_191749820.1">
    <property type="nucleotide sequence ID" value="NZ_JACSQZ010000023.1"/>
</dbReference>
<dbReference type="SUPFAM" id="SSF51366">
    <property type="entry name" value="Ribulose-phoshate binding barrel"/>
    <property type="match status" value="1"/>
</dbReference>
<comment type="cofactor">
    <cofactor evidence="3">
        <name>Co(2+)</name>
        <dbReference type="ChEBI" id="CHEBI:48828"/>
    </cofactor>
</comment>
<evidence type="ECO:0000256" key="4">
    <source>
        <dbReference type="ARBA" id="ARBA00001947"/>
    </source>
</evidence>
<comment type="cofactor">
    <cofactor evidence="4">
        <name>Zn(2+)</name>
        <dbReference type="ChEBI" id="CHEBI:29105"/>
    </cofactor>
</comment>
<comment type="caution">
    <text evidence="11">The sequence shown here is derived from an EMBL/GenBank/DDBJ whole genome shotgun (WGS) entry which is preliminary data.</text>
</comment>
<dbReference type="InterPro" id="IPR000056">
    <property type="entry name" value="Ribul_P_3_epim-like"/>
</dbReference>
<evidence type="ECO:0000256" key="9">
    <source>
        <dbReference type="ARBA" id="ARBA00023235"/>
    </source>
</evidence>
<evidence type="ECO:0000256" key="5">
    <source>
        <dbReference type="ARBA" id="ARBA00001954"/>
    </source>
</evidence>